<dbReference type="KEGG" id="mmai:sS8_4931"/>
<feature type="domain" description="Aminoglycoside phosphotransferase" evidence="1">
    <location>
        <begin position="67"/>
        <end position="286"/>
    </location>
</feature>
<protein>
    <recommendedName>
        <fullName evidence="1">Aminoglycoside phosphotransferase domain-containing protein</fullName>
    </recommendedName>
</protein>
<evidence type="ECO:0000313" key="3">
    <source>
        <dbReference type="Proteomes" id="UP000266313"/>
    </source>
</evidence>
<evidence type="ECO:0000259" key="1">
    <source>
        <dbReference type="Pfam" id="PF01636"/>
    </source>
</evidence>
<sequence length="527" mass="59657">MDDARYPELISALRNPAAYDHPTNAIEIRETHISWILLTGPYAYKIKKPVDFGFLDFTTLDKRRRFCEEELRLNRRLAPDLYLAVVPIVGDSRTPRIGGSSIPIEFAIKMRRFDEASLFDRLCQNDRLSAEHMDKLAETLARFHASVNRSTVEDAHGLPEHIYDAAEQNFNHIEPLQDDPVDLAKLESVRAWTSEAYSRCRETMLARKAAGFVRECHGDLHLGNIVLIGDEPTPFDCIEFSEDLRWIDVMSELAFLVMDLEVKGKRDLAFRLLNRYLETTGDYRGLSLFHYYRVYRAMVRAKIAQLTRASTGDTAKQQELLDLYRRYLDYASGLIRPQKPALLITHGFSGSGKSYIAGQIAECLPALRLRSDLERKRLAGFAEHANTGSTLDAGIYTADMTRRTYSYLLDTAEEILKSGLSVIVDATFLKHEQRESQRILAERLGASFLILDCQAPIATLKSRIESRALLGRDPSEADLSVLDRQLAAHDEFTEEERRNTLMIETSGAVSADELLKKIGLSTDKSSG</sequence>
<evidence type="ECO:0000313" key="2">
    <source>
        <dbReference type="EMBL" id="BBA36854.1"/>
    </source>
</evidence>
<dbReference type="Proteomes" id="UP000266313">
    <property type="component" value="Chromosome"/>
</dbReference>
<reference evidence="2 3" key="1">
    <citation type="submission" date="2016-12" db="EMBL/GenBank/DDBJ databases">
        <title>Genome sequencing of Methylocaldum marinum.</title>
        <authorList>
            <person name="Takeuchi M."/>
            <person name="Kamagata Y."/>
            <person name="Hiraoka S."/>
            <person name="Oshima K."/>
            <person name="Hattori M."/>
            <person name="Iwasaki W."/>
        </authorList>
    </citation>
    <scope>NUCLEOTIDE SEQUENCE [LARGE SCALE GENOMIC DNA]</scope>
    <source>
        <strain evidence="2 3">S8</strain>
    </source>
</reference>
<dbReference type="AlphaFoldDB" id="A0A250KZD8"/>
<accession>A0A250KZD8</accession>
<dbReference type="Gene3D" id="3.90.1200.10">
    <property type="match status" value="1"/>
</dbReference>
<dbReference type="InterPro" id="IPR002575">
    <property type="entry name" value="Aminoglycoside_PTrfase"/>
</dbReference>
<dbReference type="PANTHER" id="PTHR43883:SF1">
    <property type="entry name" value="GLUCONOKINASE"/>
    <property type="match status" value="1"/>
</dbReference>
<name>A0A250KZD8_9GAMM</name>
<dbReference type="EMBL" id="AP017928">
    <property type="protein sequence ID" value="BBA36854.1"/>
    <property type="molecule type" value="Genomic_DNA"/>
</dbReference>
<dbReference type="OrthoDB" id="9810277at2"/>
<organism evidence="2 3">
    <name type="scientific">Methylocaldum marinum</name>
    <dbReference type="NCBI Taxonomy" id="1432792"/>
    <lineage>
        <taxon>Bacteria</taxon>
        <taxon>Pseudomonadati</taxon>
        <taxon>Pseudomonadota</taxon>
        <taxon>Gammaproteobacteria</taxon>
        <taxon>Methylococcales</taxon>
        <taxon>Methylococcaceae</taxon>
        <taxon>Methylocaldum</taxon>
    </lineage>
</organism>
<dbReference type="InterPro" id="IPR027417">
    <property type="entry name" value="P-loop_NTPase"/>
</dbReference>
<dbReference type="Gene3D" id="3.40.50.300">
    <property type="entry name" value="P-loop containing nucleotide triphosphate hydrolases"/>
    <property type="match status" value="1"/>
</dbReference>
<dbReference type="SUPFAM" id="SSF56112">
    <property type="entry name" value="Protein kinase-like (PK-like)"/>
    <property type="match status" value="1"/>
</dbReference>
<dbReference type="InterPro" id="IPR011009">
    <property type="entry name" value="Kinase-like_dom_sf"/>
</dbReference>
<dbReference type="PANTHER" id="PTHR43883">
    <property type="entry name" value="SLR0207 PROTEIN"/>
    <property type="match status" value="1"/>
</dbReference>
<dbReference type="Pfam" id="PF01636">
    <property type="entry name" value="APH"/>
    <property type="match status" value="1"/>
</dbReference>
<proteinExistence type="predicted"/>
<keyword evidence="3" id="KW-1185">Reference proteome</keyword>
<dbReference type="InterPro" id="IPR052732">
    <property type="entry name" value="Cell-binding_unc_protein"/>
</dbReference>
<gene>
    <name evidence="2" type="ORF">sS8_4931</name>
</gene>
<dbReference type="SUPFAM" id="SSF52540">
    <property type="entry name" value="P-loop containing nucleoside triphosphate hydrolases"/>
    <property type="match status" value="1"/>
</dbReference>
<dbReference type="Pfam" id="PF13671">
    <property type="entry name" value="AAA_33"/>
    <property type="match status" value="1"/>
</dbReference>
<dbReference type="RefSeq" id="WP_119631963.1">
    <property type="nucleotide sequence ID" value="NZ_AP017928.1"/>
</dbReference>